<dbReference type="EMBL" id="BGPR01007543">
    <property type="protein sequence ID" value="GBN27700.1"/>
    <property type="molecule type" value="Genomic_DNA"/>
</dbReference>
<dbReference type="OrthoDB" id="6435860at2759"/>
<feature type="domain" description="RNase H type-1" evidence="1">
    <location>
        <begin position="293"/>
        <end position="421"/>
    </location>
</feature>
<dbReference type="SUPFAM" id="SSF53098">
    <property type="entry name" value="Ribonuclease H-like"/>
    <property type="match status" value="1"/>
</dbReference>
<dbReference type="Proteomes" id="UP000499080">
    <property type="component" value="Unassembled WGS sequence"/>
</dbReference>
<sequence>MKTEKKNLNFYSRSDHSYNCNFTFQEFQACLSKVHKSSPGPDNISYIMLLHLTSESQSNLLYRFNRIWNEHCFPASWQEAIIIPIPKPGKDITNPLYYHPIALTSCLSVSTTPWGADRPSMLKIYKATILSKLDYGCQINGSSRKTILQKFDPIQHAALRLYSGAFRTFPVESLYVDCFEPVLNYRRQMLSLHYYFKIKSNAYHPFHNFKLRPFLVRLQEARKSFIPVFFSRVHNILTDLNLLYVHVTIQPKRNFPSWKFFETHVLHPYENFNKSNTAVIIYQQTFIEHREHYNNFVPIYTDGSKSADQVSFAVVFPSTIFSFRLHHSCSIFIAEITDVLYALEEISKSIQKMSLIYTDSLSVLKSLDSVHDHTHPLVFNVLYILEKLASQCFIINLCWISSHVGILGNEQAEKSATFSINGAVPVGNLKKHIKLLLYSKWQAQWNVETGNMLHAVKPTPQSWPSLKNRKADTILTRLRVGHTRFTHRHLLLGEQAPMCSRCNCTMSVQHILAECSNFNSQRLRFFLILLEFHSLHYLVKLHIFIFESNQFLFSYLSVVQF</sequence>
<proteinExistence type="predicted"/>
<evidence type="ECO:0000313" key="3">
    <source>
        <dbReference type="Proteomes" id="UP000499080"/>
    </source>
</evidence>
<reference evidence="2 3" key="1">
    <citation type="journal article" date="2019" name="Sci. Rep.">
        <title>Orb-weaving spider Araneus ventricosus genome elucidates the spidroin gene catalogue.</title>
        <authorList>
            <person name="Kono N."/>
            <person name="Nakamura H."/>
            <person name="Ohtoshi R."/>
            <person name="Moran D.A.P."/>
            <person name="Shinohara A."/>
            <person name="Yoshida Y."/>
            <person name="Fujiwara M."/>
            <person name="Mori M."/>
            <person name="Tomita M."/>
            <person name="Arakawa K."/>
        </authorList>
    </citation>
    <scope>NUCLEOTIDE SEQUENCE [LARGE SCALE GENOMIC DNA]</scope>
</reference>
<name>A0A4Y2MMY3_ARAVE</name>
<comment type="caution">
    <text evidence="2">The sequence shown here is derived from an EMBL/GenBank/DDBJ whole genome shotgun (WGS) entry which is preliminary data.</text>
</comment>
<dbReference type="InterPro" id="IPR002156">
    <property type="entry name" value="RNaseH_domain"/>
</dbReference>
<dbReference type="GO" id="GO:0003676">
    <property type="term" value="F:nucleic acid binding"/>
    <property type="evidence" value="ECO:0007669"/>
    <property type="project" value="InterPro"/>
</dbReference>
<evidence type="ECO:0000259" key="1">
    <source>
        <dbReference type="PROSITE" id="PS50879"/>
    </source>
</evidence>
<dbReference type="PANTHER" id="PTHR19446">
    <property type="entry name" value="REVERSE TRANSCRIPTASES"/>
    <property type="match status" value="1"/>
</dbReference>
<dbReference type="CDD" id="cd09276">
    <property type="entry name" value="Rnase_HI_RT_non_LTR"/>
    <property type="match status" value="1"/>
</dbReference>
<evidence type="ECO:0000313" key="2">
    <source>
        <dbReference type="EMBL" id="GBN27700.1"/>
    </source>
</evidence>
<dbReference type="InterPro" id="IPR012337">
    <property type="entry name" value="RNaseH-like_sf"/>
</dbReference>
<dbReference type="AlphaFoldDB" id="A0A4Y2MMY3"/>
<dbReference type="InterPro" id="IPR036397">
    <property type="entry name" value="RNaseH_sf"/>
</dbReference>
<organism evidence="2 3">
    <name type="scientific">Araneus ventricosus</name>
    <name type="common">Orbweaver spider</name>
    <name type="synonym">Epeira ventricosa</name>
    <dbReference type="NCBI Taxonomy" id="182803"/>
    <lineage>
        <taxon>Eukaryota</taxon>
        <taxon>Metazoa</taxon>
        <taxon>Ecdysozoa</taxon>
        <taxon>Arthropoda</taxon>
        <taxon>Chelicerata</taxon>
        <taxon>Arachnida</taxon>
        <taxon>Araneae</taxon>
        <taxon>Araneomorphae</taxon>
        <taxon>Entelegynae</taxon>
        <taxon>Araneoidea</taxon>
        <taxon>Araneidae</taxon>
        <taxon>Araneus</taxon>
    </lineage>
</organism>
<dbReference type="Gene3D" id="3.30.420.10">
    <property type="entry name" value="Ribonuclease H-like superfamily/Ribonuclease H"/>
    <property type="match status" value="1"/>
</dbReference>
<accession>A0A4Y2MMY3</accession>
<protein>
    <recommendedName>
        <fullName evidence="1">RNase H type-1 domain-containing protein</fullName>
    </recommendedName>
</protein>
<keyword evidence="3" id="KW-1185">Reference proteome</keyword>
<dbReference type="PROSITE" id="PS50879">
    <property type="entry name" value="RNASE_H_1"/>
    <property type="match status" value="1"/>
</dbReference>
<dbReference type="GO" id="GO:0004523">
    <property type="term" value="F:RNA-DNA hybrid ribonuclease activity"/>
    <property type="evidence" value="ECO:0007669"/>
    <property type="project" value="InterPro"/>
</dbReference>
<gene>
    <name evidence="2" type="ORF">AVEN_265321_1</name>
</gene>